<evidence type="ECO:0000313" key="12">
    <source>
        <dbReference type="Proteomes" id="UP000192906"/>
    </source>
</evidence>
<dbReference type="GO" id="GO:0042597">
    <property type="term" value="C:periplasmic space"/>
    <property type="evidence" value="ECO:0007669"/>
    <property type="project" value="UniProtKB-SubCell"/>
</dbReference>
<evidence type="ECO:0000313" key="11">
    <source>
        <dbReference type="EMBL" id="SME94786.1"/>
    </source>
</evidence>
<dbReference type="RefSeq" id="WP_085098400.1">
    <property type="nucleotide sequence ID" value="NZ_FWZU01000001.1"/>
</dbReference>
<feature type="signal peptide" evidence="10">
    <location>
        <begin position="1"/>
        <end position="22"/>
    </location>
</feature>
<dbReference type="SUPFAM" id="SSF89392">
    <property type="entry name" value="Prokaryotic lipoproteins and lipoprotein localization factors"/>
    <property type="match status" value="1"/>
</dbReference>
<keyword evidence="5" id="KW-0813">Transport</keyword>
<dbReference type="AlphaFoldDB" id="A0A1X7CDG6"/>
<dbReference type="PANTHER" id="PTHR35869:SF1">
    <property type="entry name" value="OUTER-MEMBRANE LIPOPROTEIN CARRIER PROTEIN"/>
    <property type="match status" value="1"/>
</dbReference>
<name>A0A1X7CDG6_9BACT</name>
<keyword evidence="9" id="KW-0143">Chaperone</keyword>
<keyword evidence="6 10" id="KW-0732">Signal</keyword>
<dbReference type="Proteomes" id="UP000192906">
    <property type="component" value="Unassembled WGS sequence"/>
</dbReference>
<dbReference type="Gene3D" id="2.50.20.10">
    <property type="entry name" value="Lipoprotein localisation LolA/LolB/LppX"/>
    <property type="match status" value="1"/>
</dbReference>
<dbReference type="CDD" id="cd16325">
    <property type="entry name" value="LolA"/>
    <property type="match status" value="1"/>
</dbReference>
<sequence length="214" mass="24371">MKFRFSIFILVLLLSIGSVAFADELTTEIQKSYDSITTFKADFSQTLTNAASKEREVRTGKITFKQPSLLHWESIKPEKELLIVGESIVWDYFPDDKLALKYRTKQLFNSKTMIKFISGKAKLEEDFVVENQGDDGGLTKLKLMPREPETGLVLAYVWVDQVKKMLTKILVVDFYGNGNEVTLSNIQIDPEVPDSLYEFTPPKGVDVEDNTKNE</sequence>
<dbReference type="InterPro" id="IPR004564">
    <property type="entry name" value="OM_lipoprot_carrier_LolA-like"/>
</dbReference>
<gene>
    <name evidence="11" type="ORF">SAMN06295933_0728</name>
</gene>
<evidence type="ECO:0000256" key="4">
    <source>
        <dbReference type="ARBA" id="ARBA00014035"/>
    </source>
</evidence>
<evidence type="ECO:0000256" key="3">
    <source>
        <dbReference type="ARBA" id="ARBA00011245"/>
    </source>
</evidence>
<feature type="chain" id="PRO_5012846783" description="Outer-membrane lipoprotein carrier protein" evidence="10">
    <location>
        <begin position="23"/>
        <end position="214"/>
    </location>
</feature>
<dbReference type="EMBL" id="FWZU01000001">
    <property type="protein sequence ID" value="SME94786.1"/>
    <property type="molecule type" value="Genomic_DNA"/>
</dbReference>
<comment type="similarity">
    <text evidence="2">Belongs to the LolA family.</text>
</comment>
<dbReference type="GO" id="GO:0042953">
    <property type="term" value="P:lipoprotein transport"/>
    <property type="evidence" value="ECO:0007669"/>
    <property type="project" value="InterPro"/>
</dbReference>
<evidence type="ECO:0000256" key="6">
    <source>
        <dbReference type="ARBA" id="ARBA00022729"/>
    </source>
</evidence>
<proteinExistence type="inferred from homology"/>
<dbReference type="NCBIfam" id="TIGR00547">
    <property type="entry name" value="lolA"/>
    <property type="match status" value="1"/>
</dbReference>
<dbReference type="Pfam" id="PF03548">
    <property type="entry name" value="LolA"/>
    <property type="match status" value="1"/>
</dbReference>
<protein>
    <recommendedName>
        <fullName evidence="4">Outer-membrane lipoprotein carrier protein</fullName>
    </recommendedName>
</protein>
<organism evidence="11 12">
    <name type="scientific">Desulfovibrio gilichinskyi</name>
    <dbReference type="NCBI Taxonomy" id="1519643"/>
    <lineage>
        <taxon>Bacteria</taxon>
        <taxon>Pseudomonadati</taxon>
        <taxon>Thermodesulfobacteriota</taxon>
        <taxon>Desulfovibrionia</taxon>
        <taxon>Desulfovibrionales</taxon>
        <taxon>Desulfovibrionaceae</taxon>
        <taxon>Desulfovibrio</taxon>
    </lineage>
</organism>
<evidence type="ECO:0000256" key="2">
    <source>
        <dbReference type="ARBA" id="ARBA00007615"/>
    </source>
</evidence>
<evidence type="ECO:0000256" key="9">
    <source>
        <dbReference type="ARBA" id="ARBA00023186"/>
    </source>
</evidence>
<dbReference type="OrthoDB" id="9785727at2"/>
<dbReference type="InterPro" id="IPR018323">
    <property type="entry name" value="OM_lipoprot_carrier_LolA_Pbac"/>
</dbReference>
<accession>A0A1X7CDG6</accession>
<keyword evidence="12" id="KW-1185">Reference proteome</keyword>
<evidence type="ECO:0000256" key="5">
    <source>
        <dbReference type="ARBA" id="ARBA00022448"/>
    </source>
</evidence>
<evidence type="ECO:0000256" key="10">
    <source>
        <dbReference type="SAM" id="SignalP"/>
    </source>
</evidence>
<keyword evidence="11" id="KW-0449">Lipoprotein</keyword>
<evidence type="ECO:0000256" key="7">
    <source>
        <dbReference type="ARBA" id="ARBA00022764"/>
    </source>
</evidence>
<dbReference type="InterPro" id="IPR029046">
    <property type="entry name" value="LolA/LolB/LppX"/>
</dbReference>
<reference evidence="12" key="1">
    <citation type="submission" date="2017-04" db="EMBL/GenBank/DDBJ databases">
        <authorList>
            <person name="Varghese N."/>
            <person name="Submissions S."/>
        </authorList>
    </citation>
    <scope>NUCLEOTIDE SEQUENCE [LARGE SCALE GENOMIC DNA]</scope>
    <source>
        <strain evidence="12">K3S</strain>
    </source>
</reference>
<keyword evidence="8" id="KW-0653">Protein transport</keyword>
<keyword evidence="7" id="KW-0574">Periplasm</keyword>
<evidence type="ECO:0000256" key="8">
    <source>
        <dbReference type="ARBA" id="ARBA00022927"/>
    </source>
</evidence>
<dbReference type="PANTHER" id="PTHR35869">
    <property type="entry name" value="OUTER-MEMBRANE LIPOPROTEIN CARRIER PROTEIN"/>
    <property type="match status" value="1"/>
</dbReference>
<comment type="subunit">
    <text evidence="3">Monomer.</text>
</comment>
<dbReference type="STRING" id="1519643.SAMN06295933_0728"/>
<comment type="subcellular location">
    <subcellularLocation>
        <location evidence="1">Periplasm</location>
    </subcellularLocation>
</comment>
<evidence type="ECO:0000256" key="1">
    <source>
        <dbReference type="ARBA" id="ARBA00004418"/>
    </source>
</evidence>